<evidence type="ECO:0000256" key="6">
    <source>
        <dbReference type="ARBA" id="ARBA00023242"/>
    </source>
</evidence>
<gene>
    <name evidence="11" type="primary">setd6</name>
</gene>
<dbReference type="InterPro" id="IPR011383">
    <property type="entry name" value="N-lys_methylase_SETD6"/>
</dbReference>
<proteinExistence type="inferred from homology"/>
<reference evidence="11" key="1">
    <citation type="submission" date="2025-08" db="UniProtKB">
        <authorList>
            <consortium name="RefSeq"/>
        </authorList>
    </citation>
    <scope>IDENTIFICATION</scope>
</reference>
<dbReference type="InterPro" id="IPR015353">
    <property type="entry name" value="Rubisco_LSMT_subst-bd"/>
</dbReference>
<dbReference type="FunFam" id="3.90.1410.10:FF:000013">
    <property type="entry name" value="N-lysine methyltransferase SETD6"/>
    <property type="match status" value="1"/>
</dbReference>
<dbReference type="AlphaFoldDB" id="A0A6J2VZZ7"/>
<accession>A0A6J2VZZ7</accession>
<keyword evidence="4 8" id="KW-0808">Transferase</keyword>
<protein>
    <recommendedName>
        <fullName evidence="2 8">N-lysine methyltransferase SETD6</fullName>
        <ecNumber evidence="8">2.1.1.-</ecNumber>
    </recommendedName>
</protein>
<keyword evidence="10" id="KW-1185">Reference proteome</keyword>
<evidence type="ECO:0000256" key="5">
    <source>
        <dbReference type="ARBA" id="ARBA00022691"/>
    </source>
</evidence>
<dbReference type="PROSITE" id="PS50280">
    <property type="entry name" value="SET"/>
    <property type="match status" value="1"/>
</dbReference>
<dbReference type="PIRSF" id="PIRSF011771">
    <property type="entry name" value="RMS1_SET"/>
    <property type="match status" value="1"/>
</dbReference>
<dbReference type="SUPFAM" id="SSF81822">
    <property type="entry name" value="RuBisCo LSMT C-terminal, substrate-binding domain"/>
    <property type="match status" value="1"/>
</dbReference>
<name>A0A6J2VZZ7_CHACN</name>
<comment type="function">
    <text evidence="7 8">Protein-lysine N-methyltransferase.</text>
</comment>
<dbReference type="InterPro" id="IPR044430">
    <property type="entry name" value="SETD6_SET"/>
</dbReference>
<dbReference type="InterPro" id="IPR046341">
    <property type="entry name" value="SET_dom_sf"/>
</dbReference>
<dbReference type="FunFam" id="3.90.1420.10:FF:000002">
    <property type="entry name" value="N-lysine methyltransferase SETD6"/>
    <property type="match status" value="1"/>
</dbReference>
<dbReference type="InterPro" id="IPR036464">
    <property type="entry name" value="Rubisco_LSMT_subst-bd_sf"/>
</dbReference>
<evidence type="ECO:0000256" key="7">
    <source>
        <dbReference type="ARBA" id="ARBA00057503"/>
    </source>
</evidence>
<organism evidence="10 11">
    <name type="scientific">Chanos chanos</name>
    <name type="common">Milkfish</name>
    <name type="synonym">Mugil chanos</name>
    <dbReference type="NCBI Taxonomy" id="29144"/>
    <lineage>
        <taxon>Eukaryota</taxon>
        <taxon>Metazoa</taxon>
        <taxon>Chordata</taxon>
        <taxon>Craniata</taxon>
        <taxon>Vertebrata</taxon>
        <taxon>Euteleostomi</taxon>
        <taxon>Actinopterygii</taxon>
        <taxon>Neopterygii</taxon>
        <taxon>Teleostei</taxon>
        <taxon>Ostariophysi</taxon>
        <taxon>Gonorynchiformes</taxon>
        <taxon>Chanidae</taxon>
        <taxon>Chanos</taxon>
    </lineage>
</organism>
<dbReference type="InParanoid" id="A0A6J2VZZ7"/>
<dbReference type="EC" id="2.1.1.-" evidence="8"/>
<evidence type="ECO:0000256" key="1">
    <source>
        <dbReference type="ARBA" id="ARBA00004123"/>
    </source>
</evidence>
<keyword evidence="3 8" id="KW-0489">Methyltransferase</keyword>
<dbReference type="CTD" id="79918"/>
<dbReference type="Proteomes" id="UP000504632">
    <property type="component" value="Chromosome 1"/>
</dbReference>
<dbReference type="GO" id="GO:0032259">
    <property type="term" value="P:methylation"/>
    <property type="evidence" value="ECO:0007669"/>
    <property type="project" value="UniProtKB-KW"/>
</dbReference>
<sequence length="461" mass="52914">MASDSKRPKLGNDCTSEDCLDERLKHFLQWCKQVELTLSSKVCLSKQGTVADYGMLAKDDIEEGDVLFSIPREALLHQGTSRVQTVLKEGKSSLENASGWVPLLLALMYEYTCPQSHWMPYLSLWPDFRLLDHPMFWPKEERDRLLKGTGIPEAVDTDLANLQREYKDIVLPFMRSHPDLWDPSKHTPELYQSMVAFVMAYSFQEPVEEDEDEEKEPNPPMMVPMADMLNHVSNHNANLEYTPDCLKMVAVRNIRKGEEVFNTYGQMANWQLLHMYGFAEPYPTNSHDTADIPMSHVYKAAAQVTQSEAERRVLEEKWNTLCEMEMAGDKGVFIFGKSGCLTDHELYTTLKILCMPPKDFEEFKENEGWEEEEEDEDEKIAQALSNEGIPGLAPDWKRLLHAAVGVTLDSYCTDVEVDRKLLEDQEALSKLSSRERRALHVRYGQKTILHHLQQLTKTSTS</sequence>
<dbReference type="SUPFAM" id="SSF82199">
    <property type="entry name" value="SET domain"/>
    <property type="match status" value="1"/>
</dbReference>
<dbReference type="OrthoDB" id="341421at2759"/>
<dbReference type="Pfam" id="PF09273">
    <property type="entry name" value="Rubis-subs-bind"/>
    <property type="match status" value="1"/>
</dbReference>
<keyword evidence="6 8" id="KW-0539">Nucleus</keyword>
<dbReference type="FunCoup" id="A0A6J2VZZ7">
    <property type="interactions" value="488"/>
</dbReference>
<evidence type="ECO:0000256" key="2">
    <source>
        <dbReference type="ARBA" id="ARBA00016973"/>
    </source>
</evidence>
<dbReference type="PANTHER" id="PTHR13271:SF34">
    <property type="entry name" value="N-LYSINE METHYLTRANSFERASE SETD6"/>
    <property type="match status" value="1"/>
</dbReference>
<evidence type="ECO:0000313" key="11">
    <source>
        <dbReference type="RefSeq" id="XP_030636636.1"/>
    </source>
</evidence>
<dbReference type="GO" id="GO:0016279">
    <property type="term" value="F:protein-lysine N-methyltransferase activity"/>
    <property type="evidence" value="ECO:0007669"/>
    <property type="project" value="UniProtKB-UniRule"/>
</dbReference>
<dbReference type="GO" id="GO:0005634">
    <property type="term" value="C:nucleus"/>
    <property type="evidence" value="ECO:0007669"/>
    <property type="project" value="UniProtKB-SubCell"/>
</dbReference>
<evidence type="ECO:0000256" key="8">
    <source>
        <dbReference type="PIRNR" id="PIRNR011771"/>
    </source>
</evidence>
<evidence type="ECO:0000313" key="10">
    <source>
        <dbReference type="Proteomes" id="UP000504632"/>
    </source>
</evidence>
<dbReference type="CDD" id="cd19178">
    <property type="entry name" value="SET_SETD6"/>
    <property type="match status" value="1"/>
</dbReference>
<dbReference type="Gene3D" id="3.90.1420.10">
    <property type="entry name" value="Rubisco LSMT, substrate-binding domain"/>
    <property type="match status" value="1"/>
</dbReference>
<evidence type="ECO:0000259" key="9">
    <source>
        <dbReference type="PROSITE" id="PS50280"/>
    </source>
</evidence>
<keyword evidence="5 8" id="KW-0949">S-adenosyl-L-methionine</keyword>
<comment type="subcellular location">
    <subcellularLocation>
        <location evidence="1 8">Nucleus</location>
    </subcellularLocation>
</comment>
<dbReference type="InterPro" id="IPR001214">
    <property type="entry name" value="SET_dom"/>
</dbReference>
<dbReference type="Pfam" id="PF00856">
    <property type="entry name" value="SET"/>
    <property type="match status" value="1"/>
</dbReference>
<dbReference type="RefSeq" id="XP_030636636.1">
    <property type="nucleotide sequence ID" value="XM_030780776.1"/>
</dbReference>
<evidence type="ECO:0000256" key="3">
    <source>
        <dbReference type="ARBA" id="ARBA00022603"/>
    </source>
</evidence>
<dbReference type="GeneID" id="115817466"/>
<dbReference type="InterPro" id="IPR050600">
    <property type="entry name" value="SETD3_SETD6_MTase"/>
</dbReference>
<feature type="domain" description="SET" evidence="9">
    <location>
        <begin position="32"/>
        <end position="265"/>
    </location>
</feature>
<evidence type="ECO:0000256" key="4">
    <source>
        <dbReference type="ARBA" id="ARBA00022679"/>
    </source>
</evidence>
<comment type="similarity">
    <text evidence="8">Belongs to the class V-like SAM-binding methyltransferase superfamily. Histone-lysine methyltransferase family. SETD6 subfamily.</text>
</comment>
<dbReference type="PANTHER" id="PTHR13271">
    <property type="entry name" value="UNCHARACTERIZED PUTATIVE METHYLTRANSFERASE"/>
    <property type="match status" value="1"/>
</dbReference>
<dbReference type="Gene3D" id="3.90.1410.10">
    <property type="entry name" value="set domain protein methyltransferase, domain 1"/>
    <property type="match status" value="1"/>
</dbReference>